<reference evidence="5 6" key="1">
    <citation type="submission" date="2016-07" db="EMBL/GenBank/DDBJ databases">
        <title>Pervasive Adenine N6-methylation of Active Genes in Fungi.</title>
        <authorList>
            <consortium name="DOE Joint Genome Institute"/>
            <person name="Mondo S.J."/>
            <person name="Dannebaum R.O."/>
            <person name="Kuo R.C."/>
            <person name="Labutti K."/>
            <person name="Haridas S."/>
            <person name="Kuo A."/>
            <person name="Salamov A."/>
            <person name="Ahrendt S.R."/>
            <person name="Lipzen A."/>
            <person name="Sullivan W."/>
            <person name="Andreopoulos W.B."/>
            <person name="Clum A."/>
            <person name="Lindquist E."/>
            <person name="Daum C."/>
            <person name="Ramamoorthy G.K."/>
            <person name="Gryganskyi A."/>
            <person name="Culley D."/>
            <person name="Magnuson J.K."/>
            <person name="James T.Y."/>
            <person name="O'Malley M.A."/>
            <person name="Stajich J.E."/>
            <person name="Spatafora J.W."/>
            <person name="Visel A."/>
            <person name="Grigoriev I.V."/>
        </authorList>
    </citation>
    <scope>NUCLEOTIDE SEQUENCE [LARGE SCALE GENOMIC DNA]</scope>
    <source>
        <strain evidence="5 6">JEL800</strain>
    </source>
</reference>
<dbReference type="EMBL" id="MCGO01000021">
    <property type="protein sequence ID" value="ORY44836.1"/>
    <property type="molecule type" value="Genomic_DNA"/>
</dbReference>
<dbReference type="InterPro" id="IPR018247">
    <property type="entry name" value="EF_Hand_1_Ca_BS"/>
</dbReference>
<proteinExistence type="predicted"/>
<organism evidence="5 6">
    <name type="scientific">Rhizoclosmatium globosum</name>
    <dbReference type="NCBI Taxonomy" id="329046"/>
    <lineage>
        <taxon>Eukaryota</taxon>
        <taxon>Fungi</taxon>
        <taxon>Fungi incertae sedis</taxon>
        <taxon>Chytridiomycota</taxon>
        <taxon>Chytridiomycota incertae sedis</taxon>
        <taxon>Chytridiomycetes</taxon>
        <taxon>Chytridiales</taxon>
        <taxon>Chytriomycetaceae</taxon>
        <taxon>Rhizoclosmatium</taxon>
    </lineage>
</organism>
<keyword evidence="6" id="KW-1185">Reference proteome</keyword>
<dbReference type="FunFam" id="1.10.238.10:FF:000178">
    <property type="entry name" value="Calmodulin-2 A"/>
    <property type="match status" value="1"/>
</dbReference>
<dbReference type="PANTHER" id="PTHR23048">
    <property type="entry name" value="MYOSIN LIGHT CHAIN 1, 3"/>
    <property type="match status" value="1"/>
</dbReference>
<dbReference type="SUPFAM" id="SSF47473">
    <property type="entry name" value="EF-hand"/>
    <property type="match status" value="1"/>
</dbReference>
<dbReference type="Proteomes" id="UP000193642">
    <property type="component" value="Unassembled WGS sequence"/>
</dbReference>
<keyword evidence="2" id="KW-0106">Calcium</keyword>
<dbReference type="InterPro" id="IPR050230">
    <property type="entry name" value="CALM/Myosin/TropC-like"/>
</dbReference>
<evidence type="ECO:0000256" key="1">
    <source>
        <dbReference type="ARBA" id="ARBA00022737"/>
    </source>
</evidence>
<evidence type="ECO:0000256" key="2">
    <source>
        <dbReference type="ARBA" id="ARBA00022837"/>
    </source>
</evidence>
<dbReference type="OrthoDB" id="26525at2759"/>
<name>A0A1Y2CD29_9FUNG</name>
<dbReference type="GO" id="GO:0016460">
    <property type="term" value="C:myosin II complex"/>
    <property type="evidence" value="ECO:0007669"/>
    <property type="project" value="TreeGrafter"/>
</dbReference>
<comment type="caution">
    <text evidence="5">The sequence shown here is derived from an EMBL/GenBank/DDBJ whole genome shotgun (WGS) entry which is preliminary data.</text>
</comment>
<dbReference type="CDD" id="cd00051">
    <property type="entry name" value="EFh"/>
    <property type="match status" value="1"/>
</dbReference>
<dbReference type="PROSITE" id="PS00018">
    <property type="entry name" value="EF_HAND_1"/>
    <property type="match status" value="1"/>
</dbReference>
<dbReference type="STRING" id="329046.A0A1Y2CD29"/>
<evidence type="ECO:0000313" key="6">
    <source>
        <dbReference type="Proteomes" id="UP000193642"/>
    </source>
</evidence>
<dbReference type="AlphaFoldDB" id="A0A1Y2CD29"/>
<dbReference type="PANTHER" id="PTHR23048:SF0">
    <property type="entry name" value="CALMODULIN LIKE 3"/>
    <property type="match status" value="1"/>
</dbReference>
<evidence type="ECO:0000256" key="3">
    <source>
        <dbReference type="SAM" id="MobiDB-lite"/>
    </source>
</evidence>
<feature type="compositionally biased region" description="Polar residues" evidence="3">
    <location>
        <begin position="37"/>
        <end position="49"/>
    </location>
</feature>
<accession>A0A1Y2CD29</accession>
<dbReference type="PROSITE" id="PS50222">
    <property type="entry name" value="EF_HAND_2"/>
    <property type="match status" value="1"/>
</dbReference>
<feature type="region of interest" description="Disordered" evidence="3">
    <location>
        <begin position="1"/>
        <end position="51"/>
    </location>
</feature>
<dbReference type="SMART" id="SM00054">
    <property type="entry name" value="EFh"/>
    <property type="match status" value="1"/>
</dbReference>
<feature type="compositionally biased region" description="Low complexity" evidence="3">
    <location>
        <begin position="9"/>
        <end position="19"/>
    </location>
</feature>
<gene>
    <name evidence="5" type="ORF">BCR33DRAFT_850336</name>
</gene>
<protein>
    <submittedName>
        <fullName evidence="5">EF-hand</fullName>
    </submittedName>
</protein>
<dbReference type="InterPro" id="IPR011992">
    <property type="entry name" value="EF-hand-dom_pair"/>
</dbReference>
<keyword evidence="1" id="KW-0677">Repeat</keyword>
<feature type="domain" description="EF-hand" evidence="4">
    <location>
        <begin position="64"/>
        <end position="99"/>
    </location>
</feature>
<evidence type="ECO:0000259" key="4">
    <source>
        <dbReference type="PROSITE" id="PS50222"/>
    </source>
</evidence>
<evidence type="ECO:0000313" key="5">
    <source>
        <dbReference type="EMBL" id="ORY44836.1"/>
    </source>
</evidence>
<dbReference type="GO" id="GO:0005509">
    <property type="term" value="F:calcium ion binding"/>
    <property type="evidence" value="ECO:0007669"/>
    <property type="project" value="InterPro"/>
</dbReference>
<dbReference type="InterPro" id="IPR002048">
    <property type="entry name" value="EF_hand_dom"/>
</dbReference>
<dbReference type="Gene3D" id="1.10.238.10">
    <property type="entry name" value="EF-hand"/>
    <property type="match status" value="1"/>
</dbReference>
<sequence>MPPKPAPAKPAAKAAPLLLQPRKETPKKRLKRELQQPEKSSTSDSSNYLNIDPSLMQRTGLNSVQLQELIEIFSLVDVDHGGTISTDELGVLMNTLGLHPSQMELEAMVKELDSENTGEMILSVTFVGAMTKQLETEVTPDELTKAFKMFTLFDASNELIVPDHEGTMPRSLLVSILTSYGDLDKRMTTAEAEDLISSVAPHGSHTTFDYAQFIQMYFQIPSPIQKDKIKILHV</sequence>